<keyword evidence="3" id="KW-1185">Reference proteome</keyword>
<keyword evidence="1" id="KW-0472">Membrane</keyword>
<dbReference type="AlphaFoldDB" id="A0A265NAS2"/>
<dbReference type="EMBL" id="NPMS01000003">
    <property type="protein sequence ID" value="OZU89132.1"/>
    <property type="molecule type" value="Genomic_DNA"/>
</dbReference>
<name>A0A265NAS2_9BACI</name>
<protein>
    <recommendedName>
        <fullName evidence="4">5,10-methylene-tetrahydrofolate dehydrogenase</fullName>
    </recommendedName>
</protein>
<evidence type="ECO:0000313" key="2">
    <source>
        <dbReference type="EMBL" id="OZU89132.1"/>
    </source>
</evidence>
<feature type="transmembrane region" description="Helical" evidence="1">
    <location>
        <begin position="239"/>
        <end position="261"/>
    </location>
</feature>
<organism evidence="2 3">
    <name type="scientific">Virgibacillus indicus</name>
    <dbReference type="NCBI Taxonomy" id="2024554"/>
    <lineage>
        <taxon>Bacteria</taxon>
        <taxon>Bacillati</taxon>
        <taxon>Bacillota</taxon>
        <taxon>Bacilli</taxon>
        <taxon>Bacillales</taxon>
        <taxon>Bacillaceae</taxon>
        <taxon>Virgibacillus</taxon>
    </lineage>
</organism>
<comment type="caution">
    <text evidence="2">The sequence shown here is derived from an EMBL/GenBank/DDBJ whole genome shotgun (WGS) entry which is preliminary data.</text>
</comment>
<dbReference type="RefSeq" id="WP_094885517.1">
    <property type="nucleotide sequence ID" value="NZ_NPMS01000003.1"/>
</dbReference>
<evidence type="ECO:0000313" key="3">
    <source>
        <dbReference type="Proteomes" id="UP000216498"/>
    </source>
</evidence>
<feature type="transmembrane region" description="Helical" evidence="1">
    <location>
        <begin position="210"/>
        <end position="233"/>
    </location>
</feature>
<feature type="transmembrane region" description="Helical" evidence="1">
    <location>
        <begin position="281"/>
        <end position="307"/>
    </location>
</feature>
<evidence type="ECO:0008006" key="4">
    <source>
        <dbReference type="Google" id="ProtNLM"/>
    </source>
</evidence>
<gene>
    <name evidence="2" type="ORF">CIL03_08980</name>
</gene>
<keyword evidence="1" id="KW-1133">Transmembrane helix</keyword>
<accession>A0A265NAS2</accession>
<dbReference type="OrthoDB" id="8477132at2"/>
<reference evidence="2 3" key="1">
    <citation type="submission" date="2017-08" db="EMBL/GenBank/DDBJ databases">
        <title>Virgibacillus indicus sp. nov. and Virgibacillus profoundi sp. nov, two moderately halophilic bacteria isolated from marine sediment by using the Microfluidic Streak Plate.</title>
        <authorList>
            <person name="Xu B."/>
            <person name="Hu B."/>
            <person name="Wang J."/>
            <person name="Zhu Y."/>
            <person name="Huang L."/>
            <person name="Du W."/>
            <person name="Huang Y."/>
        </authorList>
    </citation>
    <scope>NUCLEOTIDE SEQUENCE [LARGE SCALE GENOMIC DNA]</scope>
    <source>
        <strain evidence="2 3">IO3-P2-C2</strain>
    </source>
</reference>
<keyword evidence="1" id="KW-0812">Transmembrane</keyword>
<proteinExistence type="predicted"/>
<dbReference type="Proteomes" id="UP000216498">
    <property type="component" value="Unassembled WGS sequence"/>
</dbReference>
<evidence type="ECO:0000256" key="1">
    <source>
        <dbReference type="SAM" id="Phobius"/>
    </source>
</evidence>
<sequence length="373" mass="42264">MGKELTVGLIAAPELPAEIVEKAMDMLPDLFAEKIDKTISWKIEMIIDPLAGSAEEVDDILDEAGEIRNEKGWDFAICLTDLPIFYGKEVVAADTCHKNHIAQISIPAFGWLPFRGAVKNAILHILKELVSYSENDLGNNLEKTKYVKQPKQLEKNFPIVKVKRIRPARYPKDVDFRYLVIPRINGKIRLLIGMTQSNRPMSIMSSFKKVIAIAFTTGAFGLIFTTLWNLSIILSTARLSGLMVAAISVLIIWIIVTHNLWERPSTRNEKRLRHLYNLTTFFTLSFSVIMYYFILFILFLIAALVLIPPGVFKEAVDFAEGPGIIQYLRLAWLTASISTIAGAIGAGMENEELVRDITYGYRQKRRYKEIQNH</sequence>